<evidence type="ECO:0000313" key="8">
    <source>
        <dbReference type="Proteomes" id="UP000694888"/>
    </source>
</evidence>
<dbReference type="SUPFAM" id="SSF69318">
    <property type="entry name" value="Integrin alpha N-terminal domain"/>
    <property type="match status" value="1"/>
</dbReference>
<dbReference type="InterPro" id="IPR056376">
    <property type="entry name" value="DEX1_C"/>
</dbReference>
<evidence type="ECO:0000256" key="1">
    <source>
        <dbReference type="ARBA" id="ARBA00004167"/>
    </source>
</evidence>
<keyword evidence="4 5" id="KW-0472">Membrane</keyword>
<gene>
    <name evidence="9" type="primary">LOC101862169</name>
</gene>
<name>A0ABM0JGG6_APLCA</name>
<evidence type="ECO:0000313" key="9">
    <source>
        <dbReference type="RefSeq" id="XP_005093156.1"/>
    </source>
</evidence>
<evidence type="ECO:0000256" key="3">
    <source>
        <dbReference type="ARBA" id="ARBA00022989"/>
    </source>
</evidence>
<dbReference type="InterPro" id="IPR015943">
    <property type="entry name" value="WD40/YVTN_repeat-like_dom_sf"/>
</dbReference>
<evidence type="ECO:0000256" key="4">
    <source>
        <dbReference type="ARBA" id="ARBA00023136"/>
    </source>
</evidence>
<dbReference type="PANTHER" id="PTHR21419">
    <property type="match status" value="1"/>
</dbReference>
<protein>
    <submittedName>
        <fullName evidence="9">Protein DEFECTIVE IN EXINE FORMATION 1</fullName>
    </submittedName>
</protein>
<feature type="chain" id="PRO_5047317456" evidence="6">
    <location>
        <begin position="23"/>
        <end position="670"/>
    </location>
</feature>
<keyword evidence="2 5" id="KW-0812">Transmembrane</keyword>
<dbReference type="Gene3D" id="2.130.10.10">
    <property type="entry name" value="YVTN repeat-like/Quinoprotein amine dehydrogenase"/>
    <property type="match status" value="1"/>
</dbReference>
<reference evidence="9" key="1">
    <citation type="submission" date="2025-08" db="UniProtKB">
        <authorList>
            <consortium name="RefSeq"/>
        </authorList>
    </citation>
    <scope>IDENTIFICATION</scope>
</reference>
<comment type="subcellular location">
    <subcellularLocation>
        <location evidence="1">Membrane</location>
        <topology evidence="1">Single-pass membrane protein</topology>
    </subcellularLocation>
</comment>
<dbReference type="PANTHER" id="PTHR21419:SF23">
    <property type="entry name" value="PROTEIN DEFECTIVE IN EXINE FORMATION 1"/>
    <property type="match status" value="1"/>
</dbReference>
<feature type="domain" description="DEX1 C-terminal" evidence="7">
    <location>
        <begin position="536"/>
        <end position="627"/>
    </location>
</feature>
<dbReference type="GeneID" id="101862169"/>
<sequence length="670" mass="73652">MLVTEAILYLSSLVIFFALSNGDEGIASKNQANKLQRKRCPYKLRRLWQNDISSFPFAAPPLVVDVDGDGGLDVVAAPFGEALTVIEGETGKHLHDTSWPQHNLDRSVHSSPLQYDVDGDGLLDLLFVTSQAEGLFYTGKGQSLHQFTFQLQPAYVKSNWFSEISSVDHRVIHQYVTSKYQSQLVPVDAHVLSTPVLHEMRFLILPVSYFFSPDDYDLTEAGGPWGKIDTRDKYFVTALVVLDLKKLALTKMLGEDHGQSPEFYTNTIYLELKQNASHLLFSPVVADIDGTSSAPEIVIGTSTGNVYAVSLDGKHRKGFPKSLGPLSGKITAANMNVKPGLEIIAVETNGRVHSLDGGNGEILWTTEIRGSVFAGSRVVDVDVDGQLDIVVASDEGDVYALHGLDGSVLPNYPFKTGKRINGNVLVTKFNLLTGPFDLVFVSDDGLLHVLSSDHSCYFSMSLGDSSLVDILSHDVVLMNRGIEFLVATSDGSLICLGSGVETPVDELYEMEFRVNWLRLASPSDSDSSFVMHKTVVIIEERTRRLKEVTGSSFDLYCTIFTESKETFDMKVYMGSELVNERAKVTGSSNPLVLRIQTPEQPGQAQLTVVISDKNGFTSSDAVFLKFNQLILLDLQWLVLAPFIAMVIILLVNHGFPAKDLLPVTFPTKSK</sequence>
<evidence type="ECO:0000259" key="7">
    <source>
        <dbReference type="Pfam" id="PF23722"/>
    </source>
</evidence>
<feature type="transmembrane region" description="Helical" evidence="5">
    <location>
        <begin position="634"/>
        <end position="651"/>
    </location>
</feature>
<dbReference type="Proteomes" id="UP000694888">
    <property type="component" value="Unplaced"/>
</dbReference>
<dbReference type="RefSeq" id="XP_005093156.1">
    <property type="nucleotide sequence ID" value="XM_005093099.3"/>
</dbReference>
<evidence type="ECO:0000256" key="6">
    <source>
        <dbReference type="SAM" id="SignalP"/>
    </source>
</evidence>
<proteinExistence type="predicted"/>
<dbReference type="InterPro" id="IPR028994">
    <property type="entry name" value="Integrin_alpha_N"/>
</dbReference>
<organism evidence="8 9">
    <name type="scientific">Aplysia californica</name>
    <name type="common">California sea hare</name>
    <dbReference type="NCBI Taxonomy" id="6500"/>
    <lineage>
        <taxon>Eukaryota</taxon>
        <taxon>Metazoa</taxon>
        <taxon>Spiralia</taxon>
        <taxon>Lophotrochozoa</taxon>
        <taxon>Mollusca</taxon>
        <taxon>Gastropoda</taxon>
        <taxon>Heterobranchia</taxon>
        <taxon>Euthyneura</taxon>
        <taxon>Tectipleura</taxon>
        <taxon>Aplysiida</taxon>
        <taxon>Aplysioidea</taxon>
        <taxon>Aplysiidae</taxon>
        <taxon>Aplysia</taxon>
    </lineage>
</organism>
<accession>A0ABM0JGG6</accession>
<dbReference type="InterPro" id="IPR045232">
    <property type="entry name" value="FAM234"/>
</dbReference>
<feature type="signal peptide" evidence="6">
    <location>
        <begin position="1"/>
        <end position="22"/>
    </location>
</feature>
<keyword evidence="3 5" id="KW-1133">Transmembrane helix</keyword>
<evidence type="ECO:0000256" key="2">
    <source>
        <dbReference type="ARBA" id="ARBA00022692"/>
    </source>
</evidence>
<keyword evidence="8" id="KW-1185">Reference proteome</keyword>
<keyword evidence="6" id="KW-0732">Signal</keyword>
<dbReference type="Pfam" id="PF23722">
    <property type="entry name" value="Beta-sand_DEX1"/>
    <property type="match status" value="1"/>
</dbReference>
<evidence type="ECO:0000256" key="5">
    <source>
        <dbReference type="SAM" id="Phobius"/>
    </source>
</evidence>